<organism evidence="1 2">
    <name type="scientific">Candidatus Bilamarchaeum dharawalense</name>
    <dbReference type="NCBI Taxonomy" id="2885759"/>
    <lineage>
        <taxon>Archaea</taxon>
        <taxon>Candidatus Micrarchaeota</taxon>
        <taxon>Candidatus Micrarchaeia</taxon>
        <taxon>Candidatus Anstonellales</taxon>
        <taxon>Candidatus Bilamarchaeaceae</taxon>
        <taxon>Candidatus Bilamarchaeum</taxon>
    </lineage>
</organism>
<sequence length="186" mass="21374">MGEPLIRLNSLADRILSSFKSRDQRKLRKLNDEVLKVSYLEFNRVTFNLGTYSYVLSKIVSKPRFLSPEFESSLNAIEKTLEKLVNRIDQAQEEEVLNIFSELERAVAHLEDRDPRFVVDLVTKGRLKMAATFYAQGMSLGVAADMTGLDKQEILDYAGETMMFDRLKDEMKIGDRMKVARKLVSQ</sequence>
<gene>
    <name evidence="1" type="ORF">LFW2832_00340</name>
</gene>
<comment type="caution">
    <text evidence="1">The sequence shown here is derived from an EMBL/GenBank/DDBJ whole genome shotgun (WGS) entry which is preliminary data.</text>
</comment>
<accession>A0A5E4LTM0</accession>
<reference evidence="1 2" key="1">
    <citation type="submission" date="2019-08" db="EMBL/GenBank/DDBJ databases">
        <authorList>
            <person name="Vazquez-Campos X."/>
        </authorList>
    </citation>
    <scope>NUCLEOTIDE SEQUENCE [LARGE SCALE GENOMIC DNA]</scope>
    <source>
        <strain evidence="1">LFW-283_2</strain>
    </source>
</reference>
<proteinExistence type="predicted"/>
<dbReference type="EMBL" id="CABMJJ010000007">
    <property type="protein sequence ID" value="VVC03392.1"/>
    <property type="molecule type" value="Genomic_DNA"/>
</dbReference>
<evidence type="ECO:0000313" key="2">
    <source>
        <dbReference type="Proteomes" id="UP000789941"/>
    </source>
</evidence>
<evidence type="ECO:0000313" key="1">
    <source>
        <dbReference type="EMBL" id="VVC03392.1"/>
    </source>
</evidence>
<dbReference type="Proteomes" id="UP000789941">
    <property type="component" value="Unassembled WGS sequence"/>
</dbReference>
<dbReference type="AlphaFoldDB" id="A0A5E4LTM0"/>
<name>A0A5E4LTM0_9ARCH</name>
<protein>
    <submittedName>
        <fullName evidence="1">Uncharacterized protein</fullName>
    </submittedName>
</protein>